<protein>
    <recommendedName>
        <fullName evidence="1">N-acetyltransferase domain-containing protein</fullName>
    </recommendedName>
</protein>
<evidence type="ECO:0000313" key="2">
    <source>
        <dbReference type="EMBL" id="BCK80582.1"/>
    </source>
</evidence>
<dbReference type="RefSeq" id="WP_213541505.1">
    <property type="nucleotide sequence ID" value="NZ_AP023418.1"/>
</dbReference>
<sequence>MEEGFRIEYHSFGKVEERSFKDTLFGEWLEAPVVYGAFQDGELLGIAEGSPESWNHRWRISNLCIFQEKHRRCGVATALMEKMLEEAAPMRMAVLETQTCNERAIAFYRKCGFQVIGFDLYAYSNHDPEAHEVRLEMGKKLT</sequence>
<dbReference type="EMBL" id="AP023418">
    <property type="protein sequence ID" value="BCK80582.1"/>
    <property type="molecule type" value="Genomic_DNA"/>
</dbReference>
<dbReference type="Pfam" id="PF00583">
    <property type="entry name" value="Acetyltransf_1"/>
    <property type="match status" value="1"/>
</dbReference>
<keyword evidence="3" id="KW-1185">Reference proteome</keyword>
<dbReference type="Proteomes" id="UP000681035">
    <property type="component" value="Chromosome"/>
</dbReference>
<accession>A0A810Q2Y5</accession>
<dbReference type="CDD" id="cd04301">
    <property type="entry name" value="NAT_SF"/>
    <property type="match status" value="1"/>
</dbReference>
<dbReference type="InterPro" id="IPR000182">
    <property type="entry name" value="GNAT_dom"/>
</dbReference>
<name>A0A810Q2Y5_9FIRM</name>
<dbReference type="InterPro" id="IPR016181">
    <property type="entry name" value="Acyl_CoA_acyltransferase"/>
</dbReference>
<proteinExistence type="predicted"/>
<feature type="domain" description="N-acetyltransferase" evidence="1">
    <location>
        <begin position="1"/>
        <end position="142"/>
    </location>
</feature>
<evidence type="ECO:0000313" key="3">
    <source>
        <dbReference type="Proteomes" id="UP000681035"/>
    </source>
</evidence>
<dbReference type="GO" id="GO:0016747">
    <property type="term" value="F:acyltransferase activity, transferring groups other than amino-acyl groups"/>
    <property type="evidence" value="ECO:0007669"/>
    <property type="project" value="InterPro"/>
</dbReference>
<evidence type="ECO:0000259" key="1">
    <source>
        <dbReference type="PROSITE" id="PS51186"/>
    </source>
</evidence>
<gene>
    <name evidence="2" type="ORF">MM50RIKEN_03450</name>
</gene>
<dbReference type="KEGG" id="vcop:MM50RIKEN_03450"/>
<organism evidence="2 3">
    <name type="scientific">Vescimonas coprocola</name>
    <dbReference type="NCBI Taxonomy" id="2714355"/>
    <lineage>
        <taxon>Bacteria</taxon>
        <taxon>Bacillati</taxon>
        <taxon>Bacillota</taxon>
        <taxon>Clostridia</taxon>
        <taxon>Eubacteriales</taxon>
        <taxon>Oscillospiraceae</taxon>
        <taxon>Vescimonas</taxon>
    </lineage>
</organism>
<dbReference type="PROSITE" id="PS51186">
    <property type="entry name" value="GNAT"/>
    <property type="match status" value="1"/>
</dbReference>
<dbReference type="SUPFAM" id="SSF55729">
    <property type="entry name" value="Acyl-CoA N-acyltransferases (Nat)"/>
    <property type="match status" value="1"/>
</dbReference>
<reference evidence="2" key="1">
    <citation type="submission" date="2020-09" db="EMBL/GenBank/DDBJ databases">
        <title>New species isolated from human feces.</title>
        <authorList>
            <person name="Kitahara M."/>
            <person name="Shigeno Y."/>
            <person name="Shime M."/>
            <person name="Matsumoto Y."/>
            <person name="Nakamura S."/>
            <person name="Motooka D."/>
            <person name="Fukuoka S."/>
            <person name="Nishikawa H."/>
            <person name="Benno Y."/>
        </authorList>
    </citation>
    <scope>NUCLEOTIDE SEQUENCE</scope>
    <source>
        <strain evidence="2">MM50</strain>
    </source>
</reference>
<dbReference type="Gene3D" id="3.40.630.30">
    <property type="match status" value="1"/>
</dbReference>
<dbReference type="AlphaFoldDB" id="A0A810Q2Y5"/>